<name>A0ABR0Q9V0_GOSAR</name>
<proteinExistence type="predicted"/>
<gene>
    <name evidence="1" type="ORF">PVK06_011544</name>
</gene>
<comment type="caution">
    <text evidence="1">The sequence shown here is derived from an EMBL/GenBank/DDBJ whole genome shotgun (WGS) entry which is preliminary data.</text>
</comment>
<organism evidence="1 2">
    <name type="scientific">Gossypium arboreum</name>
    <name type="common">Tree cotton</name>
    <name type="synonym">Gossypium nanking</name>
    <dbReference type="NCBI Taxonomy" id="29729"/>
    <lineage>
        <taxon>Eukaryota</taxon>
        <taxon>Viridiplantae</taxon>
        <taxon>Streptophyta</taxon>
        <taxon>Embryophyta</taxon>
        <taxon>Tracheophyta</taxon>
        <taxon>Spermatophyta</taxon>
        <taxon>Magnoliopsida</taxon>
        <taxon>eudicotyledons</taxon>
        <taxon>Gunneridae</taxon>
        <taxon>Pentapetalae</taxon>
        <taxon>rosids</taxon>
        <taxon>malvids</taxon>
        <taxon>Malvales</taxon>
        <taxon>Malvaceae</taxon>
        <taxon>Malvoideae</taxon>
        <taxon>Gossypium</taxon>
    </lineage>
</organism>
<evidence type="ECO:0000313" key="1">
    <source>
        <dbReference type="EMBL" id="KAK5835832.1"/>
    </source>
</evidence>
<evidence type="ECO:0000313" key="2">
    <source>
        <dbReference type="Proteomes" id="UP001358586"/>
    </source>
</evidence>
<sequence>MARAKSTSKMVESSYAEGSQPNIFFNAIATTRINIGRIIFQEVHKCADKNAGNLNLPYLILTLCEAVNVPLGDAEDVTLNNGGITQAIFVKLRGAEFVAAFQHH</sequence>
<dbReference type="Proteomes" id="UP001358586">
    <property type="component" value="Chromosome 4"/>
</dbReference>
<reference evidence="1 2" key="1">
    <citation type="submission" date="2023-03" db="EMBL/GenBank/DDBJ databases">
        <title>WGS of Gossypium arboreum.</title>
        <authorList>
            <person name="Yu D."/>
        </authorList>
    </citation>
    <scope>NUCLEOTIDE SEQUENCE [LARGE SCALE GENOMIC DNA]</scope>
    <source>
        <tissue evidence="1">Leaf</tissue>
    </source>
</reference>
<keyword evidence="2" id="KW-1185">Reference proteome</keyword>
<protein>
    <submittedName>
        <fullName evidence="1">Uncharacterized protein</fullName>
    </submittedName>
</protein>
<dbReference type="EMBL" id="JARKNE010000004">
    <property type="protein sequence ID" value="KAK5835832.1"/>
    <property type="molecule type" value="Genomic_DNA"/>
</dbReference>
<accession>A0ABR0Q9V0</accession>